<dbReference type="InterPro" id="IPR011037">
    <property type="entry name" value="Pyrv_Knase-like_insert_dom_sf"/>
</dbReference>
<reference evidence="3" key="1">
    <citation type="submission" date="2021-09" db="EMBL/GenBank/DDBJ databases">
        <authorList>
            <consortium name="AG Swart"/>
            <person name="Singh M."/>
            <person name="Singh A."/>
            <person name="Seah K."/>
            <person name="Emmerich C."/>
        </authorList>
    </citation>
    <scope>NUCLEOTIDE SEQUENCE</scope>
    <source>
        <strain evidence="3">ATCC30299</strain>
    </source>
</reference>
<dbReference type="GO" id="GO:0030170">
    <property type="term" value="F:pyridoxal phosphate binding"/>
    <property type="evidence" value="ECO:0007669"/>
    <property type="project" value="InterPro"/>
</dbReference>
<dbReference type="Proteomes" id="UP001162131">
    <property type="component" value="Unassembled WGS sequence"/>
</dbReference>
<evidence type="ECO:0000256" key="1">
    <source>
        <dbReference type="SAM" id="SignalP"/>
    </source>
</evidence>
<evidence type="ECO:0000313" key="4">
    <source>
        <dbReference type="Proteomes" id="UP001162131"/>
    </source>
</evidence>
<dbReference type="GO" id="GO:0003824">
    <property type="term" value="F:catalytic activity"/>
    <property type="evidence" value="ECO:0007669"/>
    <property type="project" value="InterPro"/>
</dbReference>
<dbReference type="InterPro" id="IPR005302">
    <property type="entry name" value="MoCF_Sase_C"/>
</dbReference>
<name>A0AAU9KHV3_9CILI</name>
<dbReference type="GO" id="GO:0030151">
    <property type="term" value="F:molybdenum ion binding"/>
    <property type="evidence" value="ECO:0007669"/>
    <property type="project" value="InterPro"/>
</dbReference>
<dbReference type="AlphaFoldDB" id="A0AAU9KHV3"/>
<evidence type="ECO:0000259" key="2">
    <source>
        <dbReference type="PROSITE" id="PS51340"/>
    </source>
</evidence>
<proteinExistence type="predicted"/>
<keyword evidence="1" id="KW-0732">Signal</keyword>
<sequence length="317" mass="36064">MEIYTFLIIGLILCLIYFVKSKKAAPIVVSDIIIYPIKGCGSIHLKEGKIVENGLVEDRQWFIANDKLENITQRQNPKILGIQPRLIYNGEGQLTNMILSHEGMPDFSLEIKDLSDKETVNVGVWKCTVPLPSKDEGEAVGAWITEALKAPENYHLFRFVADWPINHRKEYQSTVSDEFKTMATDIAQFLVISEETYAECIRKLPEYKRDHIDIIAFRPNIMVKGAPRAFDEDWWENFKINDVNFQGIGRCSRCRVTTISQKTLEFDANGEPVSTLRKINGNGTKGYLGMHCVKTCCGTVRVGDQVQVVSRRKFPDI</sequence>
<dbReference type="PANTHER" id="PTHR14237:SF19">
    <property type="entry name" value="MITOCHONDRIAL AMIDOXIME REDUCING COMPONENT 1"/>
    <property type="match status" value="1"/>
</dbReference>
<dbReference type="Pfam" id="PF03476">
    <property type="entry name" value="MOSC_N"/>
    <property type="match status" value="1"/>
</dbReference>
<gene>
    <name evidence="3" type="ORF">BSTOLATCC_MIC57160</name>
</gene>
<dbReference type="Pfam" id="PF03473">
    <property type="entry name" value="MOSC"/>
    <property type="match status" value="1"/>
</dbReference>
<dbReference type="InterPro" id="IPR005303">
    <property type="entry name" value="MOCOS_middle"/>
</dbReference>
<dbReference type="PANTHER" id="PTHR14237">
    <property type="entry name" value="MOLYBDOPTERIN COFACTOR SULFURASE MOSC"/>
    <property type="match status" value="1"/>
</dbReference>
<organism evidence="3 4">
    <name type="scientific">Blepharisma stoltei</name>
    <dbReference type="NCBI Taxonomy" id="1481888"/>
    <lineage>
        <taxon>Eukaryota</taxon>
        <taxon>Sar</taxon>
        <taxon>Alveolata</taxon>
        <taxon>Ciliophora</taxon>
        <taxon>Postciliodesmatophora</taxon>
        <taxon>Heterotrichea</taxon>
        <taxon>Heterotrichida</taxon>
        <taxon>Blepharismidae</taxon>
        <taxon>Blepharisma</taxon>
    </lineage>
</organism>
<feature type="chain" id="PRO_5043762299" description="MOSC domain-containing protein" evidence="1">
    <location>
        <begin position="22"/>
        <end position="317"/>
    </location>
</feature>
<dbReference type="SUPFAM" id="SSF50800">
    <property type="entry name" value="PK beta-barrel domain-like"/>
    <property type="match status" value="1"/>
</dbReference>
<dbReference type="PROSITE" id="PS51340">
    <property type="entry name" value="MOSC"/>
    <property type="match status" value="1"/>
</dbReference>
<feature type="signal peptide" evidence="1">
    <location>
        <begin position="1"/>
        <end position="21"/>
    </location>
</feature>
<evidence type="ECO:0000313" key="3">
    <source>
        <dbReference type="EMBL" id="CAG9332874.1"/>
    </source>
</evidence>
<keyword evidence="4" id="KW-1185">Reference proteome</keyword>
<dbReference type="SUPFAM" id="SSF141673">
    <property type="entry name" value="MOSC N-terminal domain-like"/>
    <property type="match status" value="1"/>
</dbReference>
<comment type="caution">
    <text evidence="3">The sequence shown here is derived from an EMBL/GenBank/DDBJ whole genome shotgun (WGS) entry which is preliminary data.</text>
</comment>
<protein>
    <recommendedName>
        <fullName evidence="2">MOSC domain-containing protein</fullName>
    </recommendedName>
</protein>
<accession>A0AAU9KHV3</accession>
<feature type="domain" description="MOSC" evidence="2">
    <location>
        <begin position="145"/>
        <end position="309"/>
    </location>
</feature>
<dbReference type="EMBL" id="CAJZBQ010000055">
    <property type="protein sequence ID" value="CAG9332874.1"/>
    <property type="molecule type" value="Genomic_DNA"/>
</dbReference>